<keyword evidence="4" id="KW-1185">Reference proteome</keyword>
<feature type="domain" description="DUF7605" evidence="2">
    <location>
        <begin position="639"/>
        <end position="769"/>
    </location>
</feature>
<dbReference type="InterPro" id="IPR056024">
    <property type="entry name" value="DUF7605"/>
</dbReference>
<dbReference type="PANTHER" id="PTHR36681:SF3">
    <property type="entry name" value="NUCLEAR GTPASE, GERMINAL CENTER-ASSOCIATED, TANDEM DUPLICATE 3"/>
    <property type="match status" value="1"/>
</dbReference>
<keyword evidence="1" id="KW-0175">Coiled coil</keyword>
<evidence type="ECO:0000313" key="4">
    <source>
        <dbReference type="Proteomes" id="UP000799424"/>
    </source>
</evidence>
<dbReference type="EMBL" id="MU006219">
    <property type="protein sequence ID" value="KAF2830583.1"/>
    <property type="molecule type" value="Genomic_DNA"/>
</dbReference>
<evidence type="ECO:0000259" key="2">
    <source>
        <dbReference type="Pfam" id="PF24564"/>
    </source>
</evidence>
<proteinExistence type="predicted"/>
<dbReference type="OrthoDB" id="5427350at2759"/>
<organism evidence="3 4">
    <name type="scientific">Ophiobolus disseminans</name>
    <dbReference type="NCBI Taxonomy" id="1469910"/>
    <lineage>
        <taxon>Eukaryota</taxon>
        <taxon>Fungi</taxon>
        <taxon>Dikarya</taxon>
        <taxon>Ascomycota</taxon>
        <taxon>Pezizomycotina</taxon>
        <taxon>Dothideomycetes</taxon>
        <taxon>Pleosporomycetidae</taxon>
        <taxon>Pleosporales</taxon>
        <taxon>Pleosporineae</taxon>
        <taxon>Phaeosphaeriaceae</taxon>
        <taxon>Ophiobolus</taxon>
    </lineage>
</organism>
<reference evidence="3" key="1">
    <citation type="journal article" date="2020" name="Stud. Mycol.">
        <title>101 Dothideomycetes genomes: a test case for predicting lifestyles and emergence of pathogens.</title>
        <authorList>
            <person name="Haridas S."/>
            <person name="Albert R."/>
            <person name="Binder M."/>
            <person name="Bloem J."/>
            <person name="Labutti K."/>
            <person name="Salamov A."/>
            <person name="Andreopoulos B."/>
            <person name="Baker S."/>
            <person name="Barry K."/>
            <person name="Bills G."/>
            <person name="Bluhm B."/>
            <person name="Cannon C."/>
            <person name="Castanera R."/>
            <person name="Culley D."/>
            <person name="Daum C."/>
            <person name="Ezra D."/>
            <person name="Gonzalez J."/>
            <person name="Henrissat B."/>
            <person name="Kuo A."/>
            <person name="Liang C."/>
            <person name="Lipzen A."/>
            <person name="Lutzoni F."/>
            <person name="Magnuson J."/>
            <person name="Mondo S."/>
            <person name="Nolan M."/>
            <person name="Ohm R."/>
            <person name="Pangilinan J."/>
            <person name="Park H.-J."/>
            <person name="Ramirez L."/>
            <person name="Alfaro M."/>
            <person name="Sun H."/>
            <person name="Tritt A."/>
            <person name="Yoshinaga Y."/>
            <person name="Zwiers L.-H."/>
            <person name="Turgeon B."/>
            <person name="Goodwin S."/>
            <person name="Spatafora J."/>
            <person name="Crous P."/>
            <person name="Grigoriev I."/>
        </authorList>
    </citation>
    <scope>NUCLEOTIDE SEQUENCE</scope>
    <source>
        <strain evidence="3">CBS 113818</strain>
    </source>
</reference>
<dbReference type="Pfam" id="PF24564">
    <property type="entry name" value="DUF7605"/>
    <property type="match status" value="1"/>
</dbReference>
<protein>
    <recommendedName>
        <fullName evidence="2">DUF7605 domain-containing protein</fullName>
    </recommendedName>
</protein>
<gene>
    <name evidence="3" type="ORF">CC86DRAFT_378861</name>
</gene>
<dbReference type="Proteomes" id="UP000799424">
    <property type="component" value="Unassembled WGS sequence"/>
</dbReference>
<sequence length="927" mass="104954">MAKPQRTAKAKALTPKGPVGLDLTDQPVIISTSKEPIDVQVYVDRLSDIFAQAKSDMAKLEADGFGTDTAPPPYTAGTTTKRKAYELGTDINAEDEEDDEDLYIKHDPNSEELPHLPIYHPAYKIAERPVPEVLQVFYDFIQAHPYSDAEVQHLLNEIEQQLKIPYGNQLKIGLVGEAGAGKAPKAKASRTWSLSSLLCRKPKKSPYAAEVEFFSSAICQRMVETMLRKSYIRTQKERDGEEADDEERTEANTAVDCLCILFHNHEEFSCREAGENFLASAISSSDPRILEKLKRWTDEVLSSFIPNGQRLFLNSDTMENLTELFLPFTREVDDATFGDKPLEFSPWPFVRLVRVCFNHPITSQGITIGDLPGSNDYNTMRTLNTQRYLKDCDLTICVAKRRSGSVIIVITKTDDLNMKTKSIISLSPQEEEVLAMIQRNVKASEKQTEENRREIKKVKGDINTVNTLAADNSRIDRRIKKIQNEALELRVLARSTKITNNLARSYRTNTKNEVRVPIFCVSNTEYMLRVAGISPNNLPVLSLANTQLPLFRAHIYAARSKGKFAVLDHYCLHSVPTTFNIIEMSCSTSNLDRKEHLVGIVNKASEEMKEHIDLLFERFIAVDIEELIKGLHSSQADFATAAEGKCKKFSQKPYGPASHRAFVRNYGSHKTKSVGEANWNDEFLESVKPHIDRTFGKLIEEQTLVLKTDLSQSIREVIHRLDQDLRGNPAALVCNAYKTVFLDNFKQYQTNITSSVLHMAKELQGAFRQTIHYRTSSCICSPSHRKVHVKSASDSELHYFTQAMEPIYDSSNIPTPPKGFKTLHLSRCDIFKKTVMAAEGPYFKLVTVIHSKCKQALEQQQRKMSLEIETILRQIKKNFEGMSTKKGNTDSSEAKEFRNEFNSLLPSAREIIQGPVKECLELCRQYK</sequence>
<dbReference type="SUPFAM" id="SSF52540">
    <property type="entry name" value="P-loop containing nucleoside triphosphate hydrolases"/>
    <property type="match status" value="1"/>
</dbReference>
<dbReference type="AlphaFoldDB" id="A0A6A7ABR8"/>
<evidence type="ECO:0000256" key="1">
    <source>
        <dbReference type="SAM" id="Coils"/>
    </source>
</evidence>
<accession>A0A6A7ABR8</accession>
<name>A0A6A7ABR8_9PLEO</name>
<evidence type="ECO:0000313" key="3">
    <source>
        <dbReference type="EMBL" id="KAF2830583.1"/>
    </source>
</evidence>
<dbReference type="PANTHER" id="PTHR36681">
    <property type="entry name" value="NUCLEAR GTPASE, GERMINAL CENTER-ASSOCIATED, TANDEM DUPLICATE 3"/>
    <property type="match status" value="1"/>
</dbReference>
<dbReference type="InterPro" id="IPR027417">
    <property type="entry name" value="P-loop_NTPase"/>
</dbReference>
<feature type="coiled-coil region" evidence="1">
    <location>
        <begin position="434"/>
        <end position="485"/>
    </location>
</feature>